<dbReference type="RefSeq" id="WP_051907224.1">
    <property type="nucleotide sequence ID" value="NZ_BBJM01000014.1"/>
</dbReference>
<evidence type="ECO:0000256" key="4">
    <source>
        <dbReference type="ARBA" id="ARBA00022989"/>
    </source>
</evidence>
<dbReference type="SUPFAM" id="SSF103473">
    <property type="entry name" value="MFS general substrate transporter"/>
    <property type="match status" value="1"/>
</dbReference>
<feature type="transmembrane region" description="Helical" evidence="6">
    <location>
        <begin position="132"/>
        <end position="155"/>
    </location>
</feature>
<organism evidence="8 9">
    <name type="scientific">Secundilactobacillus oryzae JCM 18671</name>
    <dbReference type="NCBI Taxonomy" id="1291743"/>
    <lineage>
        <taxon>Bacteria</taxon>
        <taxon>Bacillati</taxon>
        <taxon>Bacillota</taxon>
        <taxon>Bacilli</taxon>
        <taxon>Lactobacillales</taxon>
        <taxon>Lactobacillaceae</taxon>
        <taxon>Secundilactobacillus</taxon>
    </lineage>
</organism>
<feature type="transmembrane region" description="Helical" evidence="6">
    <location>
        <begin position="75"/>
        <end position="91"/>
    </location>
</feature>
<dbReference type="GO" id="GO:0005886">
    <property type="term" value="C:plasma membrane"/>
    <property type="evidence" value="ECO:0007669"/>
    <property type="project" value="UniProtKB-SubCell"/>
</dbReference>
<evidence type="ECO:0000256" key="1">
    <source>
        <dbReference type="ARBA" id="ARBA00004651"/>
    </source>
</evidence>
<evidence type="ECO:0000313" key="9">
    <source>
        <dbReference type="Proteomes" id="UP000028700"/>
    </source>
</evidence>
<dbReference type="AlphaFoldDB" id="A0A081BIN1"/>
<keyword evidence="9" id="KW-1185">Reference proteome</keyword>
<dbReference type="InterPro" id="IPR052524">
    <property type="entry name" value="MFS_Cyanate_Porter"/>
</dbReference>
<dbReference type="PANTHER" id="PTHR23523:SF2">
    <property type="entry name" value="2-NITROIMIDAZOLE TRANSPORTER"/>
    <property type="match status" value="1"/>
</dbReference>
<feature type="transmembrane region" description="Helical" evidence="6">
    <location>
        <begin position="362"/>
        <end position="384"/>
    </location>
</feature>
<dbReference type="STRING" id="1291743.LOSG293_140380"/>
<gene>
    <name evidence="8" type="ORF">LOSG293_140380</name>
</gene>
<dbReference type="eggNOG" id="COG2807">
    <property type="taxonomic scope" value="Bacteria"/>
</dbReference>
<protein>
    <submittedName>
        <fullName evidence="8">Cyanate permease</fullName>
    </submittedName>
</protein>
<feature type="transmembrane region" description="Helical" evidence="6">
    <location>
        <begin position="334"/>
        <end position="356"/>
    </location>
</feature>
<reference evidence="8" key="1">
    <citation type="journal article" date="2014" name="Genome Announc.">
        <title>Draft Genome Sequence of Lactobacillus oryzae Strain SG293T.</title>
        <authorList>
            <person name="Tanizawa Y."/>
            <person name="Fujisawa T."/>
            <person name="Mochizuki T."/>
            <person name="Kaminuma E."/>
            <person name="Nakamura Y."/>
            <person name="Tohno M."/>
        </authorList>
    </citation>
    <scope>NUCLEOTIDE SEQUENCE [LARGE SCALE GENOMIC DNA]</scope>
    <source>
        <strain evidence="8">SG293</strain>
    </source>
</reference>
<dbReference type="InterPro" id="IPR020846">
    <property type="entry name" value="MFS_dom"/>
</dbReference>
<evidence type="ECO:0000259" key="7">
    <source>
        <dbReference type="PROSITE" id="PS50850"/>
    </source>
</evidence>
<evidence type="ECO:0000256" key="3">
    <source>
        <dbReference type="ARBA" id="ARBA00022692"/>
    </source>
</evidence>
<keyword evidence="2" id="KW-0813">Transport</keyword>
<feature type="transmembrane region" description="Helical" evidence="6">
    <location>
        <begin position="97"/>
        <end position="120"/>
    </location>
</feature>
<proteinExistence type="predicted"/>
<feature type="transmembrane region" description="Helical" evidence="6">
    <location>
        <begin position="273"/>
        <end position="291"/>
    </location>
</feature>
<dbReference type="Pfam" id="PF07690">
    <property type="entry name" value="MFS_1"/>
    <property type="match status" value="1"/>
</dbReference>
<keyword evidence="5 6" id="KW-0472">Membrane</keyword>
<feature type="transmembrane region" description="Helical" evidence="6">
    <location>
        <begin position="161"/>
        <end position="181"/>
    </location>
</feature>
<dbReference type="Proteomes" id="UP000028700">
    <property type="component" value="Unassembled WGS sequence"/>
</dbReference>
<keyword evidence="4 6" id="KW-1133">Transmembrane helix</keyword>
<evidence type="ECO:0000256" key="6">
    <source>
        <dbReference type="SAM" id="Phobius"/>
    </source>
</evidence>
<feature type="transmembrane region" description="Helical" evidence="6">
    <location>
        <begin position="243"/>
        <end position="261"/>
    </location>
</feature>
<keyword evidence="3 6" id="KW-0812">Transmembrane</keyword>
<feature type="domain" description="Major facilitator superfamily (MFS) profile" evidence="7">
    <location>
        <begin position="9"/>
        <end position="389"/>
    </location>
</feature>
<evidence type="ECO:0000256" key="2">
    <source>
        <dbReference type="ARBA" id="ARBA00022448"/>
    </source>
</evidence>
<feature type="transmembrane region" description="Helical" evidence="6">
    <location>
        <begin position="42"/>
        <end position="63"/>
    </location>
</feature>
<feature type="transmembrane region" description="Helical" evidence="6">
    <location>
        <begin position="202"/>
        <end position="223"/>
    </location>
</feature>
<dbReference type="EMBL" id="BBJM01000014">
    <property type="protein sequence ID" value="GAK47899.1"/>
    <property type="molecule type" value="Genomic_DNA"/>
</dbReference>
<comment type="subcellular location">
    <subcellularLocation>
        <location evidence="1">Cell membrane</location>
        <topology evidence="1">Multi-pass membrane protein</topology>
    </subcellularLocation>
</comment>
<name>A0A081BIN1_9LACO</name>
<comment type="caution">
    <text evidence="8">The sequence shown here is derived from an EMBL/GenBank/DDBJ whole genome shotgun (WGS) entry which is preliminary data.</text>
</comment>
<dbReference type="PROSITE" id="PS50850">
    <property type="entry name" value="MFS"/>
    <property type="match status" value="1"/>
</dbReference>
<dbReference type="PANTHER" id="PTHR23523">
    <property type="match status" value="1"/>
</dbReference>
<dbReference type="InterPro" id="IPR036259">
    <property type="entry name" value="MFS_trans_sf"/>
</dbReference>
<feature type="transmembrane region" description="Helical" evidence="6">
    <location>
        <begin position="297"/>
        <end position="322"/>
    </location>
</feature>
<sequence length="396" mass="42433">MTSKKTRLILLSVFFVAVNMRLPITAIPPLLPSLQKAIGLPSSAAGLITTIPLLTFAVISPILAKLGKRFGNERVILAFTVLLVLGSLLRVNQSMMAVMFGTFLIGLGIDSANVLLPAVIKDQIPMKPMLGVSTYTTTMLEIGALGTGLAGIIVVATNLRFAMLTLFVISLISLVGWFPMVKRQVADDEMTKQRKTEKGRSVWTSKTGWVISLFFGLQSLIYYSLLTWLPSVFVSQGFTSIQAGTFVTVMQISSLPFAFLVPLLSDKKGGDAVMVWAVGIGFVGGSLLFAIPGLNVLAVTIIAIFVGIASGIAFNLSIVYFAQKTANSVETAEVSGMAQTVGYLLAASGPIVFGYIESLLDSWTLVLLLNAVLAFILFGAGLYINRKTHIFDVAHK</sequence>
<dbReference type="GO" id="GO:0022857">
    <property type="term" value="F:transmembrane transporter activity"/>
    <property type="evidence" value="ECO:0007669"/>
    <property type="project" value="InterPro"/>
</dbReference>
<accession>A0A081BIN1</accession>
<dbReference type="InterPro" id="IPR011701">
    <property type="entry name" value="MFS"/>
</dbReference>
<dbReference type="OrthoDB" id="9797740at2"/>
<evidence type="ECO:0000256" key="5">
    <source>
        <dbReference type="ARBA" id="ARBA00023136"/>
    </source>
</evidence>
<dbReference type="Gene3D" id="1.20.1250.20">
    <property type="entry name" value="MFS general substrate transporter like domains"/>
    <property type="match status" value="1"/>
</dbReference>
<evidence type="ECO:0000313" key="8">
    <source>
        <dbReference type="EMBL" id="GAK47899.1"/>
    </source>
</evidence>